<accession>A0A0D2L0G2</accession>
<evidence type="ECO:0000256" key="1">
    <source>
        <dbReference type="SAM" id="Phobius"/>
    </source>
</evidence>
<feature type="transmembrane region" description="Helical" evidence="1">
    <location>
        <begin position="181"/>
        <end position="201"/>
    </location>
</feature>
<sequence length="220" mass="25476">MAQPLTQPLDRRRYVKLGVAIEDIMISFKYDKYGARSLVFVILLTSICHVVSERLEKVMKKVKEALKLERGGFWDDSLHEYKQRVIGDQRNARRRLVVFQSRVRELNDTAANVKDTLISLTDMSMTRATLNTTIDTRQMRVLAYLTAVFLPFTFVAVFLTIPMFKWPDPPDGQHYIKTPLILYFSISTGLVVLTALFMKYYSDEQVAALWRIVVDFLAKL</sequence>
<dbReference type="EMBL" id="KN848064">
    <property type="protein sequence ID" value="KIY02484.1"/>
    <property type="molecule type" value="Genomic_DNA"/>
</dbReference>
<dbReference type="AlphaFoldDB" id="A0A0D2L0G2"/>
<evidence type="ECO:0000313" key="3">
    <source>
        <dbReference type="Proteomes" id="UP000053411"/>
    </source>
</evidence>
<dbReference type="VEuPathDB" id="FungiDB:Z520_02623"/>
<dbReference type="OrthoDB" id="3561681at2759"/>
<dbReference type="RefSeq" id="XP_016636606.1">
    <property type="nucleotide sequence ID" value="XM_016773136.1"/>
</dbReference>
<keyword evidence="1" id="KW-1133">Transmembrane helix</keyword>
<dbReference type="Gene3D" id="1.20.58.340">
    <property type="entry name" value="Magnesium transport protein CorA, transmembrane region"/>
    <property type="match status" value="1"/>
</dbReference>
<protein>
    <submittedName>
        <fullName evidence="2">Uncharacterized protein</fullName>
    </submittedName>
</protein>
<dbReference type="GeneID" id="27708369"/>
<keyword evidence="1" id="KW-0472">Membrane</keyword>
<feature type="transmembrane region" description="Helical" evidence="1">
    <location>
        <begin position="33"/>
        <end position="51"/>
    </location>
</feature>
<evidence type="ECO:0000313" key="2">
    <source>
        <dbReference type="EMBL" id="KIY02484.1"/>
    </source>
</evidence>
<organism evidence="2 3">
    <name type="scientific">Fonsecaea multimorphosa CBS 102226</name>
    <dbReference type="NCBI Taxonomy" id="1442371"/>
    <lineage>
        <taxon>Eukaryota</taxon>
        <taxon>Fungi</taxon>
        <taxon>Dikarya</taxon>
        <taxon>Ascomycota</taxon>
        <taxon>Pezizomycotina</taxon>
        <taxon>Eurotiomycetes</taxon>
        <taxon>Chaetothyriomycetidae</taxon>
        <taxon>Chaetothyriales</taxon>
        <taxon>Herpotrichiellaceae</taxon>
        <taxon>Fonsecaea</taxon>
    </lineage>
</organism>
<dbReference type="Proteomes" id="UP000053411">
    <property type="component" value="Unassembled WGS sequence"/>
</dbReference>
<keyword evidence="1" id="KW-0812">Transmembrane</keyword>
<name>A0A0D2L0G2_9EURO</name>
<reference evidence="2 3" key="1">
    <citation type="submission" date="2015-01" db="EMBL/GenBank/DDBJ databases">
        <title>The Genome Sequence of Fonsecaea multimorphosa CBS 102226.</title>
        <authorList>
            <consortium name="The Broad Institute Genomics Platform"/>
            <person name="Cuomo C."/>
            <person name="de Hoog S."/>
            <person name="Gorbushina A."/>
            <person name="Stielow B."/>
            <person name="Teixiera M."/>
            <person name="Abouelleil A."/>
            <person name="Chapman S.B."/>
            <person name="Priest M."/>
            <person name="Young S.K."/>
            <person name="Wortman J."/>
            <person name="Nusbaum C."/>
            <person name="Birren B."/>
        </authorList>
    </citation>
    <scope>NUCLEOTIDE SEQUENCE [LARGE SCALE GENOMIC DNA]</scope>
    <source>
        <strain evidence="2 3">CBS 102226</strain>
    </source>
</reference>
<proteinExistence type="predicted"/>
<gene>
    <name evidence="2" type="ORF">Z520_02623</name>
</gene>
<feature type="transmembrane region" description="Helical" evidence="1">
    <location>
        <begin position="141"/>
        <end position="161"/>
    </location>
</feature>
<keyword evidence="3" id="KW-1185">Reference proteome</keyword>